<dbReference type="SUPFAM" id="SSF56112">
    <property type="entry name" value="Protein kinase-like (PK-like)"/>
    <property type="match status" value="1"/>
</dbReference>
<protein>
    <recommendedName>
        <fullName evidence="2">Protein kinase domain-containing protein</fullName>
    </recommendedName>
</protein>
<dbReference type="STRING" id="252740.A0A423V8S9"/>
<dbReference type="InterPro" id="IPR053083">
    <property type="entry name" value="TF_kinase-domain_protein"/>
</dbReference>
<keyword evidence="4" id="KW-1185">Reference proteome</keyword>
<dbReference type="PROSITE" id="PS50011">
    <property type="entry name" value="PROTEIN_KINASE_DOM"/>
    <property type="match status" value="1"/>
</dbReference>
<evidence type="ECO:0000313" key="3">
    <source>
        <dbReference type="EMBL" id="ROV87252.1"/>
    </source>
</evidence>
<accession>A0A423V8S9</accession>
<reference evidence="3 4" key="1">
    <citation type="submission" date="2015-09" db="EMBL/GenBank/DDBJ databases">
        <title>Host preference determinants of Valsa canker pathogens revealed by comparative genomics.</title>
        <authorList>
            <person name="Yin Z."/>
            <person name="Huang L."/>
        </authorList>
    </citation>
    <scope>NUCLEOTIDE SEQUENCE [LARGE SCALE GENOMIC DNA]</scope>
    <source>
        <strain evidence="3 4">YSFL</strain>
    </source>
</reference>
<organism evidence="3 4">
    <name type="scientific">Cytospora chrysosperma</name>
    <name type="common">Cytospora canker fungus</name>
    <name type="synonym">Sphaeria chrysosperma</name>
    <dbReference type="NCBI Taxonomy" id="252740"/>
    <lineage>
        <taxon>Eukaryota</taxon>
        <taxon>Fungi</taxon>
        <taxon>Dikarya</taxon>
        <taxon>Ascomycota</taxon>
        <taxon>Pezizomycotina</taxon>
        <taxon>Sordariomycetes</taxon>
        <taxon>Sordariomycetidae</taxon>
        <taxon>Diaporthales</taxon>
        <taxon>Cytosporaceae</taxon>
        <taxon>Cytospora</taxon>
    </lineage>
</organism>
<evidence type="ECO:0000256" key="1">
    <source>
        <dbReference type="SAM" id="MobiDB-lite"/>
    </source>
</evidence>
<dbReference type="EMBL" id="LJZO01000088">
    <property type="protein sequence ID" value="ROV87252.1"/>
    <property type="molecule type" value="Genomic_DNA"/>
</dbReference>
<dbReference type="InterPro" id="IPR000719">
    <property type="entry name" value="Prot_kinase_dom"/>
</dbReference>
<feature type="compositionally biased region" description="Low complexity" evidence="1">
    <location>
        <begin position="315"/>
        <end position="324"/>
    </location>
</feature>
<dbReference type="Proteomes" id="UP000284375">
    <property type="component" value="Unassembled WGS sequence"/>
</dbReference>
<evidence type="ECO:0000313" key="4">
    <source>
        <dbReference type="Proteomes" id="UP000284375"/>
    </source>
</evidence>
<dbReference type="InterPro" id="IPR011009">
    <property type="entry name" value="Kinase-like_dom_sf"/>
</dbReference>
<dbReference type="GO" id="GO:0005524">
    <property type="term" value="F:ATP binding"/>
    <property type="evidence" value="ECO:0007669"/>
    <property type="project" value="InterPro"/>
</dbReference>
<evidence type="ECO:0000259" key="2">
    <source>
        <dbReference type="PROSITE" id="PS50011"/>
    </source>
</evidence>
<comment type="caution">
    <text evidence="3">The sequence shown here is derived from an EMBL/GenBank/DDBJ whole genome shotgun (WGS) entry which is preliminary data.</text>
</comment>
<dbReference type="PANTHER" id="PTHR44305:SF2">
    <property type="entry name" value="SI:DKEY-192D15.2"/>
    <property type="match status" value="1"/>
</dbReference>
<proteinExistence type="predicted"/>
<name>A0A423V8S9_CYTCH</name>
<feature type="domain" description="Protein kinase" evidence="2">
    <location>
        <begin position="143"/>
        <end position="570"/>
    </location>
</feature>
<dbReference type="OrthoDB" id="310217at2759"/>
<dbReference type="GO" id="GO:0004672">
    <property type="term" value="F:protein kinase activity"/>
    <property type="evidence" value="ECO:0007669"/>
    <property type="project" value="InterPro"/>
</dbReference>
<feature type="region of interest" description="Disordered" evidence="1">
    <location>
        <begin position="312"/>
        <end position="333"/>
    </location>
</feature>
<dbReference type="PANTHER" id="PTHR44305">
    <property type="entry name" value="SI:DKEY-192D15.2-RELATED"/>
    <property type="match status" value="1"/>
</dbReference>
<gene>
    <name evidence="3" type="ORF">VSDG_10058</name>
</gene>
<dbReference type="Gene3D" id="1.10.510.10">
    <property type="entry name" value="Transferase(Phosphotransferase) domain 1"/>
    <property type="match status" value="1"/>
</dbReference>
<sequence>MAAVPGPPGPPQAPAPPADAVAAAAARLRRSITAFGRLQKYSQQKFHLYRNGDTDFYLSIGSLRALRQAGQPDLWNRMIARQIPRGSYRGTFSDLDRVALQDIADQRQQYFGDQRPLPGMTRRGIDAARQEVKRAGQIMNNTFRFIRYLGNGGQGMVSLWEYRPGPRQVHRLVLKVSTVTKPGPGPSPKPVPDTAQVEREKDFMTRFLRAPHILQRFVFQDNLPQTRSRRVGAGNQGMAEALDNDDGLLFMEYARFGDVDKLLNKAAAAALDGGQLPFPVPTVWRFFDCLVKGCISMDYPPREVPANIPNNVDDPGAPAPTAGANLPETIPPGGLDGNVPGHAGIVHFDLDPTNVFVADYDQPGQNALVPAHTDAPRLQIADFGLAETAGDLWAPAARIGSTALQTVRNRFEMWGRRGMAKPHWYLPEQFSVDWDAVPLDPSSQSPQAPNWPPWAPWPITSGPGRYTHRSNVWQMGMQVMYCLMTLEKPQFPPVAGRLTQDEPGGIPFALVPSDQQRWTYGFKLVDPDPTNMQSRVWQARYGTHLCEVVARCLMNRQEHRPSLQQLQNWTTTAMTPPPGGGDPPGGSTATAAYAGWKVVMFGNPPPPSVPWRLARTGINNSDVDPFWDYRTGQPVRLN</sequence>
<dbReference type="AlphaFoldDB" id="A0A423V8S9"/>